<sequence>MSPEDKELNVDRVAVIGAGPCGLAAAKYLLAENKFSKVQVFEQRDTVGGVWTYSPLNVVDGDFTIPRTRPTRNPDTAVAVEGRAAKQFVSPVYDHLETNIPHTLMNYSDRKFPADASLFPSHQVVKKYLEGYAEELRPVISLSTQVLSVNKTSDATGGGGGGGWEVETRDLGTDETTRARFDAVLVASGHYNDPFIPDIPGLADFDKAHPGSITHSKFYRNAAQYKDKKVIIVGNSASGIDLSAQISAVCALPVIVSEKTVPNAPAEDRSSWAKTTPEIAEFIPDGRRVRFADGTVETGIDAVVFCTGYFYSFPFLRDLSPPVVTDGARARGLYEHLLYAHDPTLAFAGVPQRIVPFPVSEAQAAYVARAWSGRLALPGRDEMAAWEAAALAEKGEGKTLHNLAFPRDLEYINRLHARSLAAERRPGLDNDGAGKIPPFWDDEKRWTRERFPLIKLASRKLGERRHEVTTLEQLGFDYKAWKAGVDEEEKLFHNSVLTQRCPPNTSAEQKDPIILTPGKGGAFERVDAQFRNFISSDPSAKFPAEKGRYALYVSPGCPWCHRVMIVRALKGLQDVVDLYTCAVFMGKEGWHFDDGPEAAAIGVLPEDPVYGFKTIRELYRKASPGYDGRVTVPVLWDKKTHALVSNESSEIIRMLSAEFDPLLPAADRECNRPGGGLYPEALRAEIDSVNDWVYHAVNNGVYKCGFAFSQAAYDESVEALFAALDRLEDLLKDRPFLLGDHVTEADVRLFPTLARFDVAYATVFMCNLGTIRGDYPNLHRWLRRLYWDRGAGTRGGAFFDTTATWLPLYKAGYAQGRARVLGISGPVIVPKGPRVLIHGLEDEERLAF</sequence>
<evidence type="ECO:0000256" key="1">
    <source>
        <dbReference type="ARBA" id="ARBA00001974"/>
    </source>
</evidence>
<dbReference type="GO" id="GO:0004499">
    <property type="term" value="F:N,N-dimethylaniline monooxygenase activity"/>
    <property type="evidence" value="ECO:0007669"/>
    <property type="project" value="InterPro"/>
</dbReference>
<dbReference type="GO" id="GO:0050661">
    <property type="term" value="F:NADP binding"/>
    <property type="evidence" value="ECO:0007669"/>
    <property type="project" value="InterPro"/>
</dbReference>
<dbReference type="InterPro" id="IPR036188">
    <property type="entry name" value="FAD/NAD-bd_sf"/>
</dbReference>
<keyword evidence="6" id="KW-0560">Oxidoreductase</keyword>
<dbReference type="RefSeq" id="XP_018151912.1">
    <property type="nucleotide sequence ID" value="XM_018307495.1"/>
</dbReference>
<evidence type="ECO:0000256" key="7">
    <source>
        <dbReference type="ARBA" id="ARBA00023033"/>
    </source>
</evidence>
<evidence type="ECO:0000256" key="2">
    <source>
        <dbReference type="ARBA" id="ARBA00009183"/>
    </source>
</evidence>
<keyword evidence="10" id="KW-1185">Reference proteome</keyword>
<evidence type="ECO:0000313" key="9">
    <source>
        <dbReference type="EMBL" id="OBR03394.1"/>
    </source>
</evidence>
<dbReference type="PANTHER" id="PTHR32419">
    <property type="entry name" value="GLUTATHIONYL-HYDROQUINONE REDUCTASE"/>
    <property type="match status" value="1"/>
</dbReference>
<dbReference type="FunFam" id="3.50.50.60:FF:000138">
    <property type="entry name" value="Flavin-containing monooxygenase"/>
    <property type="match status" value="1"/>
</dbReference>
<evidence type="ECO:0000313" key="10">
    <source>
        <dbReference type="Proteomes" id="UP000092177"/>
    </source>
</evidence>
<dbReference type="Pfam" id="PF13450">
    <property type="entry name" value="NAD_binding_8"/>
    <property type="match status" value="1"/>
</dbReference>
<dbReference type="SUPFAM" id="SSF52833">
    <property type="entry name" value="Thioredoxin-like"/>
    <property type="match status" value="1"/>
</dbReference>
<dbReference type="InterPro" id="IPR016639">
    <property type="entry name" value="GST_Omega/GSH"/>
</dbReference>
<dbReference type="Proteomes" id="UP000092177">
    <property type="component" value="Chromosome 9"/>
</dbReference>
<dbReference type="SUPFAM" id="SSF47616">
    <property type="entry name" value="GST C-terminal domain-like"/>
    <property type="match status" value="1"/>
</dbReference>
<dbReference type="Pfam" id="PF00743">
    <property type="entry name" value="FMO-like"/>
    <property type="match status" value="2"/>
</dbReference>
<dbReference type="PROSITE" id="PS50405">
    <property type="entry name" value="GST_CTER"/>
    <property type="match status" value="1"/>
</dbReference>
<evidence type="ECO:0000256" key="5">
    <source>
        <dbReference type="ARBA" id="ARBA00022857"/>
    </source>
</evidence>
<dbReference type="Gene3D" id="3.40.30.10">
    <property type="entry name" value="Glutaredoxin"/>
    <property type="match status" value="1"/>
</dbReference>
<reference evidence="10" key="1">
    <citation type="journal article" date="2017" name="BMC Genomics">
        <title>Gapless genome assembly of Colletotrichum higginsianum reveals chromosome structure and association of transposable elements with secondary metabolite gene clusters.</title>
        <authorList>
            <person name="Dallery J.-F."/>
            <person name="Lapalu N."/>
            <person name="Zampounis A."/>
            <person name="Pigne S."/>
            <person name="Luyten I."/>
            <person name="Amselem J."/>
            <person name="Wittenberg A.H.J."/>
            <person name="Zhou S."/>
            <person name="de Queiroz M.V."/>
            <person name="Robin G.P."/>
            <person name="Auger A."/>
            <person name="Hainaut M."/>
            <person name="Henrissat B."/>
            <person name="Kim K.-T."/>
            <person name="Lee Y.-H."/>
            <person name="Lespinet O."/>
            <person name="Schwartz D.C."/>
            <person name="Thon M.R."/>
            <person name="O'Connell R.J."/>
        </authorList>
    </citation>
    <scope>NUCLEOTIDE SEQUENCE [LARGE SCALE GENOMIC DNA]</scope>
    <source>
        <strain evidence="10">IMI 349063</strain>
    </source>
</reference>
<dbReference type="GO" id="GO:0050660">
    <property type="term" value="F:flavin adenine dinucleotide binding"/>
    <property type="evidence" value="ECO:0007669"/>
    <property type="project" value="InterPro"/>
</dbReference>
<protein>
    <submittedName>
        <fullName evidence="9">Thiol-specific monooxygenase</fullName>
    </submittedName>
</protein>
<dbReference type="Gene3D" id="1.20.1050.10">
    <property type="match status" value="1"/>
</dbReference>
<gene>
    <name evidence="9" type="ORF">CH63R_12521</name>
</gene>
<dbReference type="PRINTS" id="PR00370">
    <property type="entry name" value="FMOXYGENASE"/>
</dbReference>
<name>A0A1B7XUI1_COLHI</name>
<dbReference type="InterPro" id="IPR036282">
    <property type="entry name" value="Glutathione-S-Trfase_C_sf"/>
</dbReference>
<dbReference type="InterPro" id="IPR020946">
    <property type="entry name" value="Flavin_mOase-like"/>
</dbReference>
<dbReference type="CDD" id="cd03190">
    <property type="entry name" value="GST_C_Omega_like"/>
    <property type="match status" value="1"/>
</dbReference>
<evidence type="ECO:0000259" key="8">
    <source>
        <dbReference type="PROSITE" id="PS50405"/>
    </source>
</evidence>
<dbReference type="OrthoDB" id="66881at2759"/>
<dbReference type="SUPFAM" id="SSF51905">
    <property type="entry name" value="FAD/NAD(P)-binding domain"/>
    <property type="match status" value="2"/>
</dbReference>
<evidence type="ECO:0000256" key="4">
    <source>
        <dbReference type="ARBA" id="ARBA00022827"/>
    </source>
</evidence>
<dbReference type="GO" id="GO:0005737">
    <property type="term" value="C:cytoplasm"/>
    <property type="evidence" value="ECO:0007669"/>
    <property type="project" value="TreeGrafter"/>
</dbReference>
<dbReference type="AlphaFoldDB" id="A0A1B7XUI1"/>
<keyword evidence="3" id="KW-0285">Flavoprotein</keyword>
<dbReference type="PANTHER" id="PTHR32419:SF25">
    <property type="entry name" value="GLUTATHIONE S-TRANSFERASE (EUROFUNG)"/>
    <property type="match status" value="1"/>
</dbReference>
<dbReference type="Pfam" id="PF13409">
    <property type="entry name" value="GST_N_2"/>
    <property type="match status" value="1"/>
</dbReference>
<dbReference type="GO" id="GO:0004364">
    <property type="term" value="F:glutathione transferase activity"/>
    <property type="evidence" value="ECO:0007669"/>
    <property type="project" value="InterPro"/>
</dbReference>
<dbReference type="InterPro" id="IPR010987">
    <property type="entry name" value="Glutathione-S-Trfase_C-like"/>
</dbReference>
<organism evidence="9 10">
    <name type="scientific">Colletotrichum higginsianum (strain IMI 349063)</name>
    <name type="common">Crucifer anthracnose fungus</name>
    <dbReference type="NCBI Taxonomy" id="759273"/>
    <lineage>
        <taxon>Eukaryota</taxon>
        <taxon>Fungi</taxon>
        <taxon>Dikarya</taxon>
        <taxon>Ascomycota</taxon>
        <taxon>Pezizomycotina</taxon>
        <taxon>Sordariomycetes</taxon>
        <taxon>Hypocreomycetidae</taxon>
        <taxon>Glomerellales</taxon>
        <taxon>Glomerellaceae</taxon>
        <taxon>Colletotrichum</taxon>
        <taxon>Colletotrichum destructivum species complex</taxon>
    </lineage>
</organism>
<feature type="domain" description="GST C-terminal" evidence="8">
    <location>
        <begin position="679"/>
        <end position="803"/>
    </location>
</feature>
<accession>A0A1B7XUI1</accession>
<comment type="cofactor">
    <cofactor evidence="1">
        <name>FAD</name>
        <dbReference type="ChEBI" id="CHEBI:57692"/>
    </cofactor>
</comment>
<dbReference type="InterPro" id="IPR036249">
    <property type="entry name" value="Thioredoxin-like_sf"/>
</dbReference>
<comment type="caution">
    <text evidence="9">The sequence shown here is derived from an EMBL/GenBank/DDBJ whole genome shotgun (WGS) entry which is preliminary data.</text>
</comment>
<keyword evidence="7 9" id="KW-0503">Monooxygenase</keyword>
<dbReference type="Gene3D" id="3.50.50.60">
    <property type="entry name" value="FAD/NAD(P)-binding domain"/>
    <property type="match status" value="2"/>
</dbReference>
<keyword evidence="5" id="KW-0521">NADP</keyword>
<dbReference type="EMBL" id="LTAN01000009">
    <property type="protein sequence ID" value="OBR03394.1"/>
    <property type="molecule type" value="Genomic_DNA"/>
</dbReference>
<dbReference type="Pfam" id="PF13410">
    <property type="entry name" value="GST_C_2"/>
    <property type="match status" value="1"/>
</dbReference>
<dbReference type="GeneID" id="28871602"/>
<proteinExistence type="inferred from homology"/>
<dbReference type="InterPro" id="IPR004045">
    <property type="entry name" value="Glutathione_S-Trfase_N"/>
</dbReference>
<dbReference type="KEGG" id="chig:CH63R_12521"/>
<evidence type="ECO:0000256" key="3">
    <source>
        <dbReference type="ARBA" id="ARBA00022630"/>
    </source>
</evidence>
<dbReference type="InterPro" id="IPR047047">
    <property type="entry name" value="GST_Omega-like_C"/>
</dbReference>
<dbReference type="VEuPathDB" id="FungiDB:CH63R_12521"/>
<evidence type="ECO:0000256" key="6">
    <source>
        <dbReference type="ARBA" id="ARBA00023002"/>
    </source>
</evidence>
<keyword evidence="4" id="KW-0274">FAD</keyword>
<comment type="similarity">
    <text evidence="2">Belongs to the FMO family.</text>
</comment>
<dbReference type="InterPro" id="IPR000960">
    <property type="entry name" value="Flavin_mOase"/>
</dbReference>